<dbReference type="Pfam" id="PF12736">
    <property type="entry name" value="CABIT"/>
    <property type="match status" value="2"/>
</dbReference>
<organism evidence="4 5">
    <name type="scientific">Nothobranchius furzeri</name>
    <name type="common">Turquoise killifish</name>
    <dbReference type="NCBI Taxonomy" id="105023"/>
    <lineage>
        <taxon>Eukaryota</taxon>
        <taxon>Metazoa</taxon>
        <taxon>Chordata</taxon>
        <taxon>Craniata</taxon>
        <taxon>Vertebrata</taxon>
        <taxon>Euteleostomi</taxon>
        <taxon>Actinopterygii</taxon>
        <taxon>Neopterygii</taxon>
        <taxon>Teleostei</taxon>
        <taxon>Neoteleostei</taxon>
        <taxon>Acanthomorphata</taxon>
        <taxon>Ovalentaria</taxon>
        <taxon>Atherinomorphae</taxon>
        <taxon>Cyprinodontiformes</taxon>
        <taxon>Nothobranchiidae</taxon>
        <taxon>Nothobranchius</taxon>
    </lineage>
</organism>
<dbReference type="InterPro" id="IPR039671">
    <property type="entry name" value="THEMIS"/>
</dbReference>
<dbReference type="GeneTree" id="ENSGT00530000063770"/>
<dbReference type="GO" id="GO:0050852">
    <property type="term" value="P:T cell receptor signaling pathway"/>
    <property type="evidence" value="ECO:0007669"/>
    <property type="project" value="TreeGrafter"/>
</dbReference>
<gene>
    <name evidence="4" type="primary">THEMIS2</name>
    <name evidence="4" type="synonym">themis2</name>
</gene>
<evidence type="ECO:0000313" key="4">
    <source>
        <dbReference type="Ensembl" id="ENSNFUP00015002028.1"/>
    </source>
</evidence>
<name>A0A8C6K9A4_NOTFU</name>
<dbReference type="GO" id="GO:0005737">
    <property type="term" value="C:cytoplasm"/>
    <property type="evidence" value="ECO:0007669"/>
    <property type="project" value="TreeGrafter"/>
</dbReference>
<evidence type="ECO:0000256" key="1">
    <source>
        <dbReference type="ARBA" id="ARBA00006414"/>
    </source>
</evidence>
<dbReference type="PANTHER" id="PTHR15215">
    <property type="entry name" value="CABIT DOMAIN-CONTAINING PROTEIN"/>
    <property type="match status" value="1"/>
</dbReference>
<sequence length="625" mass="70014">MAGIALPLQDFIASLDPSSLPKILQICSGVYFQGSVYEISGSEVSFSTGDLIKVIGIELQSVSSHSHIIVFSGLFKVVPEQMPYSSVEEMMSLRPVGQESFLPFTFHSHTKMTLDTFTLGAGKALTVIAIEKHEGKEDQVRCHVKGEAEASAEVRIPLSSRGQFYECESEECYTLKEIMSSPFLRSRRFCLVKKTNCERVLVLSPVYQIQAIMNLRKNVLRFPSSLEVDVVDVSDLCKDVHFMTPLSLKEVLSRPDESLPGVVEILEEPHAGSLFKCNWLQGLTKRAHLVLHKKGTKAMALLSSMKGRKAQQFFLVSQQYGGRIRRRPRDFNSVYELYVASTQTKGLTVSVTRNCEEVEEEGLPGLSVGERLEIVSCTRMDLPGEKEEVKQLDEKEEVRLPLYMQGHFVEVLGDNKKYKLSQLGKEFSLPLDVKVVSRDTELESDPLVGFPCLRIEGAMLEPTIQASFLDKPDYCFELPANWLSMSVCYTEEPLPWPDGQCPKSSVEWVTEVSEKFFYEFQKQRNSGEAPPPRPPKRDLSSSKSSKARSKPAKKSSKHQDKITPTEQFSAMTLNKKRAPTKNPFSPAGPTSDVTACVDSDHDYETLDESLASMVKSASFIAARWE</sequence>
<keyword evidence="5" id="KW-1185">Reference proteome</keyword>
<dbReference type="InterPro" id="IPR025946">
    <property type="entry name" value="CABIT_dom"/>
</dbReference>
<comment type="similarity">
    <text evidence="1">Belongs to the themis family.</text>
</comment>
<protein>
    <submittedName>
        <fullName evidence="4">Thymocyte selection associated family member 2</fullName>
    </submittedName>
</protein>
<dbReference type="GO" id="GO:0005634">
    <property type="term" value="C:nucleus"/>
    <property type="evidence" value="ECO:0007669"/>
    <property type="project" value="TreeGrafter"/>
</dbReference>
<evidence type="ECO:0000256" key="2">
    <source>
        <dbReference type="SAM" id="MobiDB-lite"/>
    </source>
</evidence>
<dbReference type="Proteomes" id="UP000694548">
    <property type="component" value="Chromosome sgr05"/>
</dbReference>
<reference evidence="4" key="3">
    <citation type="submission" date="2025-09" db="UniProtKB">
        <authorList>
            <consortium name="Ensembl"/>
        </authorList>
    </citation>
    <scope>IDENTIFICATION</scope>
</reference>
<feature type="domain" description="CABIT" evidence="3">
    <location>
        <begin position="259"/>
        <end position="466"/>
    </location>
</feature>
<dbReference type="PANTHER" id="PTHR15215:SF2">
    <property type="entry name" value="PROTEIN THEMIS2"/>
    <property type="match status" value="1"/>
</dbReference>
<dbReference type="AlphaFoldDB" id="A0A8C6K9A4"/>
<evidence type="ECO:0000313" key="5">
    <source>
        <dbReference type="Proteomes" id="UP000694548"/>
    </source>
</evidence>
<dbReference type="Ensembl" id="ENSNFUT00015002173.1">
    <property type="protein sequence ID" value="ENSNFUP00015002028.1"/>
    <property type="gene ID" value="ENSNFUG00015001109.1"/>
</dbReference>
<proteinExistence type="inferred from homology"/>
<evidence type="ECO:0000259" key="3">
    <source>
        <dbReference type="Pfam" id="PF12736"/>
    </source>
</evidence>
<feature type="region of interest" description="Disordered" evidence="2">
    <location>
        <begin position="522"/>
        <end position="596"/>
    </location>
</feature>
<reference evidence="4" key="2">
    <citation type="submission" date="2025-08" db="UniProtKB">
        <authorList>
            <consortium name="Ensembl"/>
        </authorList>
    </citation>
    <scope>IDENTIFICATION</scope>
</reference>
<feature type="domain" description="CABIT" evidence="3">
    <location>
        <begin position="20"/>
        <end position="236"/>
    </location>
</feature>
<feature type="compositionally biased region" description="Basic residues" evidence="2">
    <location>
        <begin position="545"/>
        <end position="556"/>
    </location>
</feature>
<accession>A0A8C6K9A4</accession>
<reference evidence="4" key="1">
    <citation type="submission" date="2014-08" db="EMBL/GenBank/DDBJ databases">
        <authorList>
            <person name="Senf B."/>
            <person name="Petzold A."/>
            <person name="Downie B.R."/>
            <person name="Koch P."/>
            <person name="Platzer M."/>
        </authorList>
    </citation>
    <scope>NUCLEOTIDE SEQUENCE [LARGE SCALE GENOMIC DNA]</scope>
    <source>
        <strain evidence="4">GRZ</strain>
    </source>
</reference>